<evidence type="ECO:0000256" key="13">
    <source>
        <dbReference type="PIRSR" id="PIRSR006621-1"/>
    </source>
</evidence>
<comment type="similarity">
    <text evidence="12">Belongs to the dus family.</text>
</comment>
<evidence type="ECO:0000256" key="10">
    <source>
        <dbReference type="ARBA" id="ARBA00048205"/>
    </source>
</evidence>
<organism evidence="16 17">
    <name type="scientific">Roseiarcus fermentans</name>
    <dbReference type="NCBI Taxonomy" id="1473586"/>
    <lineage>
        <taxon>Bacteria</taxon>
        <taxon>Pseudomonadati</taxon>
        <taxon>Pseudomonadota</taxon>
        <taxon>Alphaproteobacteria</taxon>
        <taxon>Hyphomicrobiales</taxon>
        <taxon>Roseiarcaceae</taxon>
        <taxon>Roseiarcus</taxon>
    </lineage>
</organism>
<evidence type="ECO:0000256" key="7">
    <source>
        <dbReference type="ARBA" id="ARBA00022857"/>
    </source>
</evidence>
<keyword evidence="17" id="KW-1185">Reference proteome</keyword>
<keyword evidence="7" id="KW-0521">NADP</keyword>
<accession>A0A366F1U8</accession>
<evidence type="ECO:0000256" key="9">
    <source>
        <dbReference type="ARBA" id="ARBA00023002"/>
    </source>
</evidence>
<dbReference type="InterPro" id="IPR013785">
    <property type="entry name" value="Aldolase_TIM"/>
</dbReference>
<dbReference type="InterPro" id="IPR018517">
    <property type="entry name" value="tRNA_hU_synthase_CS"/>
</dbReference>
<keyword evidence="5 12" id="KW-0288">FMN</keyword>
<evidence type="ECO:0000256" key="11">
    <source>
        <dbReference type="ARBA" id="ARBA00048802"/>
    </source>
</evidence>
<feature type="active site" description="Proton donor" evidence="13">
    <location>
        <position position="87"/>
    </location>
</feature>
<comment type="caution">
    <text evidence="16">The sequence shown here is derived from an EMBL/GenBank/DDBJ whole genome shotgun (WGS) entry which is preliminary data.</text>
</comment>
<dbReference type="PANTHER" id="PTHR45846:SF1">
    <property type="entry name" value="TRNA-DIHYDROURIDINE(47) SYNTHASE [NAD(P)(+)]-LIKE"/>
    <property type="match status" value="1"/>
</dbReference>
<dbReference type="Gene3D" id="3.20.20.70">
    <property type="entry name" value="Aldolase class I"/>
    <property type="match status" value="1"/>
</dbReference>
<feature type="binding site" evidence="14">
    <location>
        <position position="126"/>
    </location>
    <ligand>
        <name>FMN</name>
        <dbReference type="ChEBI" id="CHEBI:58210"/>
    </ligand>
</feature>
<comment type="cofactor">
    <cofactor evidence="1 12 14">
        <name>FMN</name>
        <dbReference type="ChEBI" id="CHEBI:58210"/>
    </cofactor>
</comment>
<feature type="domain" description="DUS-like FMN-binding" evidence="15">
    <location>
        <begin position="1"/>
        <end position="303"/>
    </location>
</feature>
<dbReference type="PROSITE" id="PS01136">
    <property type="entry name" value="UPF0034"/>
    <property type="match status" value="1"/>
</dbReference>
<proteinExistence type="inferred from homology"/>
<evidence type="ECO:0000256" key="2">
    <source>
        <dbReference type="ARBA" id="ARBA00002790"/>
    </source>
</evidence>
<keyword evidence="9 12" id="KW-0560">Oxidoreductase</keyword>
<dbReference type="GO" id="GO:0050660">
    <property type="term" value="F:flavin adenine dinucleotide binding"/>
    <property type="evidence" value="ECO:0007669"/>
    <property type="project" value="InterPro"/>
</dbReference>
<evidence type="ECO:0000256" key="3">
    <source>
        <dbReference type="ARBA" id="ARBA00022555"/>
    </source>
</evidence>
<comment type="function">
    <text evidence="2 12">Catalyzes the synthesis of 5,6-dihydrouridine (D), a modified base found in the D-loop of most tRNAs, via the reduction of the C5-C6 double bond in target uridines.</text>
</comment>
<dbReference type="AlphaFoldDB" id="A0A366F1U8"/>
<dbReference type="InterPro" id="IPR024036">
    <property type="entry name" value="tRNA-dHydroUridine_Synthase_C"/>
</dbReference>
<keyword evidence="3" id="KW-0820">tRNA-binding</keyword>
<gene>
    <name evidence="16" type="ORF">DFR50_12549</name>
</gene>
<keyword evidence="4 12" id="KW-0285">Flavoprotein</keyword>
<feature type="binding site" evidence="14">
    <location>
        <position position="57"/>
    </location>
    <ligand>
        <name>FMN</name>
        <dbReference type="ChEBI" id="CHEBI:58210"/>
    </ligand>
</feature>
<evidence type="ECO:0000313" key="16">
    <source>
        <dbReference type="EMBL" id="RBP08567.1"/>
    </source>
</evidence>
<keyword evidence="8" id="KW-0694">RNA-binding</keyword>
<dbReference type="RefSeq" id="WP_245428003.1">
    <property type="nucleotide sequence ID" value="NZ_QNRK01000025.1"/>
</dbReference>
<evidence type="ECO:0000256" key="8">
    <source>
        <dbReference type="ARBA" id="ARBA00022884"/>
    </source>
</evidence>
<sequence length="313" mass="32600">MLAPMSGVSDLGMRRSARRFGAALAFSEMVAAETYLDGDAEAAIRSEGEGVVPHAVQIVGREARAMAETARRVEGAGAAVIDINMGCPSRRVAGALAGAALMRDLDHAERLVSAVVEAVGVPVTLKMRLGWDESLINAPDLAGRAERAGVTMVIVHGRTRAQFYEGRADWAAVRAVVDAVSLPVVVNGDCAGVEDARAMLARSGAQGVMIGRAAVGAPWLVGAVARALADGGPLRPPPVGERREAAIGHLDWLLGKLGSRAGLRHARKHLAAYAEAEGAPASLRRELVTTDDPARATSLLGQAFETTRLEDAA</sequence>
<dbReference type="PIRSF" id="PIRSF006621">
    <property type="entry name" value="Dus"/>
    <property type="match status" value="1"/>
</dbReference>
<evidence type="ECO:0000256" key="6">
    <source>
        <dbReference type="ARBA" id="ARBA00022694"/>
    </source>
</evidence>
<feature type="binding site" evidence="14">
    <location>
        <position position="156"/>
    </location>
    <ligand>
        <name>FMN</name>
        <dbReference type="ChEBI" id="CHEBI:58210"/>
    </ligand>
</feature>
<dbReference type="SUPFAM" id="SSF51395">
    <property type="entry name" value="FMN-linked oxidoreductases"/>
    <property type="match status" value="1"/>
</dbReference>
<dbReference type="InterPro" id="IPR035587">
    <property type="entry name" value="DUS-like_FMN-bd"/>
</dbReference>
<name>A0A366F1U8_9HYPH</name>
<dbReference type="InterPro" id="IPR004652">
    <property type="entry name" value="DusB-like"/>
</dbReference>
<evidence type="ECO:0000313" key="17">
    <source>
        <dbReference type="Proteomes" id="UP000253529"/>
    </source>
</evidence>
<comment type="catalytic activity">
    <reaction evidence="11">
        <text>a 5,6-dihydrouridine in tRNA + NAD(+) = a uridine in tRNA + NADH + H(+)</text>
        <dbReference type="Rhea" id="RHEA:54452"/>
        <dbReference type="Rhea" id="RHEA-COMP:13339"/>
        <dbReference type="Rhea" id="RHEA-COMP:13887"/>
        <dbReference type="ChEBI" id="CHEBI:15378"/>
        <dbReference type="ChEBI" id="CHEBI:57540"/>
        <dbReference type="ChEBI" id="CHEBI:57945"/>
        <dbReference type="ChEBI" id="CHEBI:65315"/>
        <dbReference type="ChEBI" id="CHEBI:74443"/>
    </reaction>
</comment>
<dbReference type="NCBIfam" id="TIGR00737">
    <property type="entry name" value="nifR3_yhdG"/>
    <property type="match status" value="1"/>
</dbReference>
<dbReference type="GO" id="GO:0017150">
    <property type="term" value="F:tRNA dihydrouridine synthase activity"/>
    <property type="evidence" value="ECO:0007669"/>
    <property type="project" value="InterPro"/>
</dbReference>
<dbReference type="InterPro" id="IPR001269">
    <property type="entry name" value="DUS_fam"/>
</dbReference>
<dbReference type="CDD" id="cd02801">
    <property type="entry name" value="DUS_like_FMN"/>
    <property type="match status" value="1"/>
</dbReference>
<dbReference type="GO" id="GO:0000049">
    <property type="term" value="F:tRNA binding"/>
    <property type="evidence" value="ECO:0007669"/>
    <property type="project" value="UniProtKB-KW"/>
</dbReference>
<dbReference type="Pfam" id="PF01207">
    <property type="entry name" value="Dus"/>
    <property type="match status" value="1"/>
</dbReference>
<evidence type="ECO:0000256" key="14">
    <source>
        <dbReference type="PIRSR" id="PIRSR006621-2"/>
    </source>
</evidence>
<protein>
    <recommendedName>
        <fullName evidence="12">tRNA-dihydrouridine synthase</fullName>
        <ecNumber evidence="12">1.3.1.-</ecNumber>
    </recommendedName>
</protein>
<dbReference type="PANTHER" id="PTHR45846">
    <property type="entry name" value="TRNA-DIHYDROURIDINE(47) SYNTHASE [NAD(P)(+)]-LIKE"/>
    <property type="match status" value="1"/>
</dbReference>
<dbReference type="EC" id="1.3.1.-" evidence="12"/>
<comment type="catalytic activity">
    <reaction evidence="10">
        <text>a 5,6-dihydrouridine in tRNA + NADP(+) = a uridine in tRNA + NADPH + H(+)</text>
        <dbReference type="Rhea" id="RHEA:23624"/>
        <dbReference type="Rhea" id="RHEA-COMP:13339"/>
        <dbReference type="Rhea" id="RHEA-COMP:13887"/>
        <dbReference type="ChEBI" id="CHEBI:15378"/>
        <dbReference type="ChEBI" id="CHEBI:57783"/>
        <dbReference type="ChEBI" id="CHEBI:58349"/>
        <dbReference type="ChEBI" id="CHEBI:65315"/>
        <dbReference type="ChEBI" id="CHEBI:74443"/>
    </reaction>
</comment>
<evidence type="ECO:0000256" key="4">
    <source>
        <dbReference type="ARBA" id="ARBA00022630"/>
    </source>
</evidence>
<evidence type="ECO:0000256" key="1">
    <source>
        <dbReference type="ARBA" id="ARBA00001917"/>
    </source>
</evidence>
<dbReference type="Proteomes" id="UP000253529">
    <property type="component" value="Unassembled WGS sequence"/>
</dbReference>
<dbReference type="Gene3D" id="1.10.1200.80">
    <property type="entry name" value="Putative flavin oxidoreducatase, domain 2"/>
    <property type="match status" value="1"/>
</dbReference>
<keyword evidence="14" id="KW-0547">Nucleotide-binding</keyword>
<evidence type="ECO:0000256" key="12">
    <source>
        <dbReference type="PIRNR" id="PIRNR006621"/>
    </source>
</evidence>
<dbReference type="EMBL" id="QNRK01000025">
    <property type="protein sequence ID" value="RBP08567.1"/>
    <property type="molecule type" value="Genomic_DNA"/>
</dbReference>
<reference evidence="16 17" key="1">
    <citation type="submission" date="2018-06" db="EMBL/GenBank/DDBJ databases">
        <title>Genomic Encyclopedia of Type Strains, Phase IV (KMG-IV): sequencing the most valuable type-strain genomes for metagenomic binning, comparative biology and taxonomic classification.</title>
        <authorList>
            <person name="Goeker M."/>
        </authorList>
    </citation>
    <scope>NUCLEOTIDE SEQUENCE [LARGE SCALE GENOMIC DNA]</scope>
    <source>
        <strain evidence="16 17">DSM 24875</strain>
    </source>
</reference>
<evidence type="ECO:0000259" key="15">
    <source>
        <dbReference type="Pfam" id="PF01207"/>
    </source>
</evidence>
<feature type="binding site" evidence="14">
    <location>
        <begin position="211"/>
        <end position="212"/>
    </location>
    <ligand>
        <name>FMN</name>
        <dbReference type="ChEBI" id="CHEBI:58210"/>
    </ligand>
</feature>
<evidence type="ECO:0000256" key="5">
    <source>
        <dbReference type="ARBA" id="ARBA00022643"/>
    </source>
</evidence>
<keyword evidence="6 12" id="KW-0819">tRNA processing</keyword>